<gene>
    <name evidence="2" type="ORF">HMPREF0063_12235</name>
</gene>
<protein>
    <recommendedName>
        <fullName evidence="4">DUF2550 domain-containing protein</fullName>
    </recommendedName>
</protein>
<evidence type="ECO:0008006" key="4">
    <source>
        <dbReference type="Google" id="ProtNLM"/>
    </source>
</evidence>
<dbReference type="InterPro" id="IPR019675">
    <property type="entry name" value="DUF2550"/>
</dbReference>
<dbReference type="Pfam" id="PF10739">
    <property type="entry name" value="DUF2550"/>
    <property type="match status" value="1"/>
</dbReference>
<dbReference type="EMBL" id="ACLF03000006">
    <property type="protein sequence ID" value="EFQ83026.1"/>
    <property type="molecule type" value="Genomic_DNA"/>
</dbReference>
<dbReference type="Proteomes" id="UP000003111">
    <property type="component" value="Unassembled WGS sequence"/>
</dbReference>
<name>E2SCS3_9ACTN</name>
<comment type="caution">
    <text evidence="2">The sequence shown here is derived from an EMBL/GenBank/DDBJ whole genome shotgun (WGS) entry which is preliminary data.</text>
</comment>
<keyword evidence="1" id="KW-0472">Membrane</keyword>
<organism evidence="2 3">
    <name type="scientific">Aeromicrobium marinum DSM 15272</name>
    <dbReference type="NCBI Taxonomy" id="585531"/>
    <lineage>
        <taxon>Bacteria</taxon>
        <taxon>Bacillati</taxon>
        <taxon>Actinomycetota</taxon>
        <taxon>Actinomycetes</taxon>
        <taxon>Propionibacteriales</taxon>
        <taxon>Nocardioidaceae</taxon>
        <taxon>Aeromicrobium</taxon>
    </lineage>
</organism>
<accession>E2SCS3</accession>
<sequence length="148" mass="16407">MPLWLWFVDSLAVLAILAILVLIAVVIRRRYLERTAGAFEMSINRHEAPGPRGWILGVAVYGATEVEWYRTFSLSWRPRHRFPRGEVAIEGRRQPQGAEAFTLHPGQVVATCTTSSGVRQLAMSPTSLTGLLAWLESSPPGRGVNKVV</sequence>
<dbReference type="HOGENOM" id="CLU_122300_1_0_11"/>
<dbReference type="AlphaFoldDB" id="E2SCS3"/>
<evidence type="ECO:0000313" key="2">
    <source>
        <dbReference type="EMBL" id="EFQ83026.1"/>
    </source>
</evidence>
<keyword evidence="1" id="KW-1133">Transmembrane helix</keyword>
<evidence type="ECO:0000313" key="3">
    <source>
        <dbReference type="Proteomes" id="UP000003111"/>
    </source>
</evidence>
<proteinExistence type="predicted"/>
<evidence type="ECO:0000256" key="1">
    <source>
        <dbReference type="SAM" id="Phobius"/>
    </source>
</evidence>
<keyword evidence="3" id="KW-1185">Reference proteome</keyword>
<keyword evidence="1" id="KW-0812">Transmembrane</keyword>
<dbReference type="eggNOG" id="ENOG50331I5">
    <property type="taxonomic scope" value="Bacteria"/>
</dbReference>
<dbReference type="STRING" id="585531.HMPREF0063_12235"/>
<dbReference type="RefSeq" id="WP_007077327.1">
    <property type="nucleotide sequence ID" value="NZ_CM001024.1"/>
</dbReference>
<reference evidence="2" key="1">
    <citation type="submission" date="2010-08" db="EMBL/GenBank/DDBJ databases">
        <authorList>
            <person name="Muzny D."/>
            <person name="Qin X."/>
            <person name="Buhay C."/>
            <person name="Dugan-Rocha S."/>
            <person name="Ding Y."/>
            <person name="Chen G."/>
            <person name="Hawes A."/>
            <person name="Holder M."/>
            <person name="Jhangiani S."/>
            <person name="Johnson A."/>
            <person name="Khan Z."/>
            <person name="Li Z."/>
            <person name="Liu W."/>
            <person name="Liu X."/>
            <person name="Perez L."/>
            <person name="Shen H."/>
            <person name="Wang Q."/>
            <person name="Watt J."/>
            <person name="Xi L."/>
            <person name="Xin Y."/>
            <person name="Zhou J."/>
            <person name="Deng J."/>
            <person name="Jiang H."/>
            <person name="Liu Y."/>
            <person name="Qu J."/>
            <person name="Song X.-Z."/>
            <person name="Zhang L."/>
            <person name="Villasana D."/>
            <person name="Johnson A."/>
            <person name="Liu J."/>
            <person name="Liyanage D."/>
            <person name="Lorensuhewa L."/>
            <person name="Robinson T."/>
            <person name="Song A."/>
            <person name="Song B.-B."/>
            <person name="Dinh H."/>
            <person name="Thornton R."/>
            <person name="Coyle M."/>
            <person name="Francisco L."/>
            <person name="Jackson L."/>
            <person name="Javaid M."/>
            <person name="Korchina V."/>
            <person name="Kovar C."/>
            <person name="Mata R."/>
            <person name="Mathew T."/>
            <person name="Ngo R."/>
            <person name="Nguyen L."/>
            <person name="Nguyen N."/>
            <person name="Okwuonu G."/>
            <person name="Ongeri F."/>
            <person name="Pham C."/>
            <person name="Simmons D."/>
            <person name="Wilczek-Boney K."/>
            <person name="Hale W."/>
            <person name="Jakkamsetti A."/>
            <person name="Pham P."/>
            <person name="Ruth R."/>
            <person name="San Lucas F."/>
            <person name="Warren J."/>
            <person name="Zhang J."/>
            <person name="Zhao Z."/>
            <person name="Zhou C."/>
            <person name="Zhu D."/>
            <person name="Lee S."/>
            <person name="Bess C."/>
            <person name="Blankenburg K."/>
            <person name="Forbes L."/>
            <person name="Fu Q."/>
            <person name="Gubbala S."/>
            <person name="Hirani K."/>
            <person name="Jayaseelan J.C."/>
            <person name="Lara F."/>
            <person name="Munidasa M."/>
            <person name="Palculict T."/>
            <person name="Patil S."/>
            <person name="Pu L.-L."/>
            <person name="Saada N."/>
            <person name="Tang L."/>
            <person name="Weissenberger G."/>
            <person name="Zhu Y."/>
            <person name="Hemphill L."/>
            <person name="Shang Y."/>
            <person name="Youmans B."/>
            <person name="Ayvaz T."/>
            <person name="Ross M."/>
            <person name="Santibanez J."/>
            <person name="Aqrawi P."/>
            <person name="Gross S."/>
            <person name="Joshi V."/>
            <person name="Fowler G."/>
            <person name="Nazareth L."/>
            <person name="Reid J."/>
            <person name="Worley K."/>
            <person name="Petrosino J."/>
            <person name="Highlander S."/>
            <person name="Gibbs R."/>
        </authorList>
    </citation>
    <scope>NUCLEOTIDE SEQUENCE [LARGE SCALE GENOMIC DNA]</scope>
    <source>
        <strain evidence="2">DSM 15272</strain>
    </source>
</reference>
<feature type="transmembrane region" description="Helical" evidence="1">
    <location>
        <begin position="6"/>
        <end position="27"/>
    </location>
</feature>